<name>A0A843UMI2_COLES</name>
<evidence type="ECO:0000313" key="2">
    <source>
        <dbReference type="Proteomes" id="UP000652761"/>
    </source>
</evidence>
<accession>A0A843UMI2</accession>
<dbReference type="EMBL" id="NMUH01000781">
    <property type="protein sequence ID" value="MQL84708.1"/>
    <property type="molecule type" value="Genomic_DNA"/>
</dbReference>
<sequence length="104" mass="11419">MIRCRCPNHRFPLNSRVHDSSMLVAPNAPSKAHEDGGPMQTITTSLAGQALRQGSLCLRCQPCGDHDVQVLRGFRPRCPSIPLLPFRVSESMGVDRENRVLGLG</sequence>
<dbReference type="Proteomes" id="UP000652761">
    <property type="component" value="Unassembled WGS sequence"/>
</dbReference>
<evidence type="ECO:0000313" key="1">
    <source>
        <dbReference type="EMBL" id="MQL84708.1"/>
    </source>
</evidence>
<proteinExistence type="predicted"/>
<reference evidence="1" key="1">
    <citation type="submission" date="2017-07" db="EMBL/GenBank/DDBJ databases">
        <title>Taro Niue Genome Assembly and Annotation.</title>
        <authorList>
            <person name="Atibalentja N."/>
            <person name="Keating K."/>
            <person name="Fields C.J."/>
        </authorList>
    </citation>
    <scope>NUCLEOTIDE SEQUENCE</scope>
    <source>
        <strain evidence="1">Niue_2</strain>
        <tissue evidence="1">Leaf</tissue>
    </source>
</reference>
<gene>
    <name evidence="1" type="ORF">Taro_017225</name>
</gene>
<comment type="caution">
    <text evidence="1">The sequence shown here is derived from an EMBL/GenBank/DDBJ whole genome shotgun (WGS) entry which is preliminary data.</text>
</comment>
<protein>
    <submittedName>
        <fullName evidence="1">Uncharacterized protein</fullName>
    </submittedName>
</protein>
<organism evidence="1 2">
    <name type="scientific">Colocasia esculenta</name>
    <name type="common">Wild taro</name>
    <name type="synonym">Arum esculentum</name>
    <dbReference type="NCBI Taxonomy" id="4460"/>
    <lineage>
        <taxon>Eukaryota</taxon>
        <taxon>Viridiplantae</taxon>
        <taxon>Streptophyta</taxon>
        <taxon>Embryophyta</taxon>
        <taxon>Tracheophyta</taxon>
        <taxon>Spermatophyta</taxon>
        <taxon>Magnoliopsida</taxon>
        <taxon>Liliopsida</taxon>
        <taxon>Araceae</taxon>
        <taxon>Aroideae</taxon>
        <taxon>Colocasieae</taxon>
        <taxon>Colocasia</taxon>
    </lineage>
</organism>
<keyword evidence="2" id="KW-1185">Reference proteome</keyword>
<dbReference type="AlphaFoldDB" id="A0A843UMI2"/>